<evidence type="ECO:0000256" key="3">
    <source>
        <dbReference type="ARBA" id="ARBA00022448"/>
    </source>
</evidence>
<dbReference type="GO" id="GO:0005886">
    <property type="term" value="C:plasma membrane"/>
    <property type="evidence" value="ECO:0007669"/>
    <property type="project" value="UniProtKB-SubCell"/>
</dbReference>
<feature type="region of interest" description="Disordered" evidence="14">
    <location>
        <begin position="1"/>
        <end position="31"/>
    </location>
</feature>
<evidence type="ECO:0000256" key="9">
    <source>
        <dbReference type="ARBA" id="ARBA00023065"/>
    </source>
</evidence>
<proteinExistence type="predicted"/>
<feature type="compositionally biased region" description="Polar residues" evidence="14">
    <location>
        <begin position="1"/>
        <end position="11"/>
    </location>
</feature>
<keyword evidence="3" id="KW-0813">Transport</keyword>
<evidence type="ECO:0000313" key="17">
    <source>
        <dbReference type="EMBL" id="KIP09474.1"/>
    </source>
</evidence>
<evidence type="ECO:0000256" key="4">
    <source>
        <dbReference type="ARBA" id="ARBA00022475"/>
    </source>
</evidence>
<evidence type="ECO:0000259" key="16">
    <source>
        <dbReference type="Pfam" id="PF00520"/>
    </source>
</evidence>
<dbReference type="GO" id="GO:0034702">
    <property type="term" value="C:monoatomic ion channel complex"/>
    <property type="evidence" value="ECO:0007669"/>
    <property type="project" value="UniProtKB-KW"/>
</dbReference>
<dbReference type="Proteomes" id="UP000053257">
    <property type="component" value="Unassembled WGS sequence"/>
</dbReference>
<evidence type="ECO:0000256" key="6">
    <source>
        <dbReference type="ARBA" id="ARBA00022882"/>
    </source>
</evidence>
<evidence type="ECO:0000313" key="18">
    <source>
        <dbReference type="Proteomes" id="UP000053257"/>
    </source>
</evidence>
<keyword evidence="18" id="KW-1185">Reference proteome</keyword>
<gene>
    <name evidence="17" type="ORF">PHLGIDRAFT_86519</name>
</gene>
<name>A0A0C3NVQ2_PHLG1</name>
<evidence type="ECO:0000256" key="15">
    <source>
        <dbReference type="SAM" id="Phobius"/>
    </source>
</evidence>
<evidence type="ECO:0000256" key="7">
    <source>
        <dbReference type="ARBA" id="ARBA00022989"/>
    </source>
</evidence>
<dbReference type="AlphaFoldDB" id="A0A0C3NVQ2"/>
<keyword evidence="10 15" id="KW-0472">Membrane</keyword>
<evidence type="ECO:0000256" key="14">
    <source>
        <dbReference type="SAM" id="MobiDB-lite"/>
    </source>
</evidence>
<evidence type="ECO:0000256" key="11">
    <source>
        <dbReference type="ARBA" id="ARBA00023303"/>
    </source>
</evidence>
<dbReference type="InterPro" id="IPR005821">
    <property type="entry name" value="Ion_trans_dom"/>
</dbReference>
<dbReference type="EMBL" id="KN840465">
    <property type="protein sequence ID" value="KIP09474.1"/>
    <property type="molecule type" value="Genomic_DNA"/>
</dbReference>
<dbReference type="STRING" id="745531.A0A0C3NVQ2"/>
<evidence type="ECO:0000256" key="13">
    <source>
        <dbReference type="SAM" id="Coils"/>
    </source>
</evidence>
<keyword evidence="5 15" id="KW-0812">Transmembrane</keyword>
<dbReference type="OrthoDB" id="427456at2759"/>
<feature type="compositionally biased region" description="Basic and acidic residues" evidence="14">
    <location>
        <begin position="12"/>
        <end position="31"/>
    </location>
</feature>
<keyword evidence="11" id="KW-0407">Ion channel</keyword>
<dbReference type="HOGENOM" id="CLU_076372_1_1_1"/>
<sequence length="227" mass="25002">MSEQQPLLSQHSEQHQDVESGERYNEDDEKSHIARWKEKTAGTLESQPWHYTVIILVLTDSVCVLADLAYTVLSDTCTPAEGPDAPLWLAVLAHISLAITTLFLVEVPITLWALGAAYYNPFGSFPHASLHLFDAFVILGTFVLEIVLKGRERELAGLLIILRLWRLVKLVGGIAVGAGEIEEENAKTLAKTTQERDQALTALSQAQEELQTLRARLSTLEGDTAAS</sequence>
<accession>A0A0C3NVQ2</accession>
<dbReference type="PANTHER" id="PTHR46480:SF1">
    <property type="entry name" value="VOLTAGE-GATED HYDROGEN CHANNEL 1"/>
    <property type="match status" value="1"/>
</dbReference>
<organism evidence="17 18">
    <name type="scientific">Phlebiopsis gigantea (strain 11061_1 CR5-6)</name>
    <name type="common">White-rot fungus</name>
    <name type="synonym">Peniophora gigantea</name>
    <dbReference type="NCBI Taxonomy" id="745531"/>
    <lineage>
        <taxon>Eukaryota</taxon>
        <taxon>Fungi</taxon>
        <taxon>Dikarya</taxon>
        <taxon>Basidiomycota</taxon>
        <taxon>Agaricomycotina</taxon>
        <taxon>Agaricomycetes</taxon>
        <taxon>Polyporales</taxon>
        <taxon>Phanerochaetaceae</taxon>
        <taxon>Phlebiopsis</taxon>
    </lineage>
</organism>
<keyword evidence="6" id="KW-0851">Voltage-gated channel</keyword>
<protein>
    <recommendedName>
        <fullName evidence="2">Voltage-gated hydrogen channel 1</fullName>
    </recommendedName>
    <alternativeName>
        <fullName evidence="12">Hydrogen voltage-gated channel 1</fullName>
    </alternativeName>
</protein>
<feature type="coiled-coil region" evidence="13">
    <location>
        <begin position="189"/>
        <end position="223"/>
    </location>
</feature>
<dbReference type="PANTHER" id="PTHR46480">
    <property type="entry name" value="F20B24.22"/>
    <property type="match status" value="1"/>
</dbReference>
<evidence type="ECO:0000256" key="2">
    <source>
        <dbReference type="ARBA" id="ARBA00015897"/>
    </source>
</evidence>
<evidence type="ECO:0000256" key="5">
    <source>
        <dbReference type="ARBA" id="ARBA00022692"/>
    </source>
</evidence>
<feature type="transmembrane region" description="Helical" evidence="15">
    <location>
        <begin position="49"/>
        <end position="73"/>
    </location>
</feature>
<dbReference type="InterPro" id="IPR027359">
    <property type="entry name" value="Volt_channel_dom_sf"/>
</dbReference>
<comment type="subcellular location">
    <subcellularLocation>
        <location evidence="1">Cell membrane</location>
        <topology evidence="1">Multi-pass membrane protein</topology>
    </subcellularLocation>
</comment>
<evidence type="ECO:0000256" key="8">
    <source>
        <dbReference type="ARBA" id="ARBA00023054"/>
    </source>
</evidence>
<evidence type="ECO:0000256" key="10">
    <source>
        <dbReference type="ARBA" id="ARBA00023136"/>
    </source>
</evidence>
<feature type="transmembrane region" description="Helical" evidence="15">
    <location>
        <begin position="85"/>
        <end position="105"/>
    </location>
</feature>
<reference evidence="17 18" key="1">
    <citation type="journal article" date="2014" name="PLoS Genet.">
        <title>Analysis of the Phlebiopsis gigantea genome, transcriptome and secretome provides insight into its pioneer colonization strategies of wood.</title>
        <authorList>
            <person name="Hori C."/>
            <person name="Ishida T."/>
            <person name="Igarashi K."/>
            <person name="Samejima M."/>
            <person name="Suzuki H."/>
            <person name="Master E."/>
            <person name="Ferreira P."/>
            <person name="Ruiz-Duenas F.J."/>
            <person name="Held B."/>
            <person name="Canessa P."/>
            <person name="Larrondo L.F."/>
            <person name="Schmoll M."/>
            <person name="Druzhinina I.S."/>
            <person name="Kubicek C.P."/>
            <person name="Gaskell J.A."/>
            <person name="Kersten P."/>
            <person name="St John F."/>
            <person name="Glasner J."/>
            <person name="Sabat G."/>
            <person name="Splinter BonDurant S."/>
            <person name="Syed K."/>
            <person name="Yadav J."/>
            <person name="Mgbeahuruike A.C."/>
            <person name="Kovalchuk A."/>
            <person name="Asiegbu F.O."/>
            <person name="Lackner G."/>
            <person name="Hoffmeister D."/>
            <person name="Rencoret J."/>
            <person name="Gutierrez A."/>
            <person name="Sun H."/>
            <person name="Lindquist E."/>
            <person name="Barry K."/>
            <person name="Riley R."/>
            <person name="Grigoriev I.V."/>
            <person name="Henrissat B."/>
            <person name="Kues U."/>
            <person name="Berka R.M."/>
            <person name="Martinez A.T."/>
            <person name="Covert S.F."/>
            <person name="Blanchette R.A."/>
            <person name="Cullen D."/>
        </authorList>
    </citation>
    <scope>NUCLEOTIDE SEQUENCE [LARGE SCALE GENOMIC DNA]</scope>
    <source>
        <strain evidence="17 18">11061_1 CR5-6</strain>
    </source>
</reference>
<keyword evidence="7 15" id="KW-1133">Transmembrane helix</keyword>
<keyword evidence="9" id="KW-0406">Ion transport</keyword>
<evidence type="ECO:0000256" key="12">
    <source>
        <dbReference type="ARBA" id="ARBA00031989"/>
    </source>
</evidence>
<dbReference type="Gene3D" id="1.20.120.350">
    <property type="entry name" value="Voltage-gated potassium channels. Chain C"/>
    <property type="match status" value="1"/>
</dbReference>
<dbReference type="Pfam" id="PF00520">
    <property type="entry name" value="Ion_trans"/>
    <property type="match status" value="1"/>
</dbReference>
<keyword evidence="8 13" id="KW-0175">Coiled coil</keyword>
<evidence type="ECO:0000256" key="1">
    <source>
        <dbReference type="ARBA" id="ARBA00004651"/>
    </source>
</evidence>
<dbReference type="InterPro" id="IPR031846">
    <property type="entry name" value="Hvcn1"/>
</dbReference>
<keyword evidence="4" id="KW-1003">Cell membrane</keyword>
<feature type="domain" description="Ion transport" evidence="16">
    <location>
        <begin position="47"/>
        <end position="170"/>
    </location>
</feature>
<dbReference type="GO" id="GO:0030171">
    <property type="term" value="F:voltage-gated proton channel activity"/>
    <property type="evidence" value="ECO:0007669"/>
    <property type="project" value="InterPro"/>
</dbReference>
<feature type="transmembrane region" description="Helical" evidence="15">
    <location>
        <begin position="125"/>
        <end position="148"/>
    </location>
</feature>